<evidence type="ECO:0000256" key="1">
    <source>
        <dbReference type="SAM" id="Phobius"/>
    </source>
</evidence>
<keyword evidence="1" id="KW-1133">Transmembrane helix</keyword>
<name>A0A3S2VQK1_9PROT</name>
<protein>
    <submittedName>
        <fullName evidence="2">DUF1467 family protein</fullName>
    </submittedName>
</protein>
<keyword evidence="1" id="KW-0472">Membrane</keyword>
<dbReference type="EMBL" id="SADE01000001">
    <property type="protein sequence ID" value="RVU39307.1"/>
    <property type="molecule type" value="Genomic_DNA"/>
</dbReference>
<sequence length="85" mass="9554">MGVVSGVVVFVIIWWLVFFTMLPHGNRPPEEVEEGMEPGAPEKPRLWKKAAITTVIALVLLGVFMFVQDQGWITFRGNPFDKPGQ</sequence>
<dbReference type="Pfam" id="PF07330">
    <property type="entry name" value="DUF1467"/>
    <property type="match status" value="1"/>
</dbReference>
<dbReference type="Proteomes" id="UP000287447">
    <property type="component" value="Unassembled WGS sequence"/>
</dbReference>
<keyword evidence="1" id="KW-0812">Transmembrane</keyword>
<proteinExistence type="predicted"/>
<dbReference type="AlphaFoldDB" id="A0A3S2VQK1"/>
<gene>
    <name evidence="2" type="ORF">EOI86_08725</name>
</gene>
<keyword evidence="3" id="KW-1185">Reference proteome</keyword>
<organism evidence="2 3">
    <name type="scientific">Hwanghaeella grinnelliae</name>
    <dbReference type="NCBI Taxonomy" id="2500179"/>
    <lineage>
        <taxon>Bacteria</taxon>
        <taxon>Pseudomonadati</taxon>
        <taxon>Pseudomonadota</taxon>
        <taxon>Alphaproteobacteria</taxon>
        <taxon>Rhodospirillales</taxon>
        <taxon>Rhodospirillaceae</taxon>
        <taxon>Hwanghaeella</taxon>
    </lineage>
</organism>
<evidence type="ECO:0000313" key="2">
    <source>
        <dbReference type="EMBL" id="RVU39307.1"/>
    </source>
</evidence>
<evidence type="ECO:0000313" key="3">
    <source>
        <dbReference type="Proteomes" id="UP000287447"/>
    </source>
</evidence>
<dbReference type="RefSeq" id="WP_127764678.1">
    <property type="nucleotide sequence ID" value="NZ_SADE01000001.1"/>
</dbReference>
<reference evidence="3" key="1">
    <citation type="submission" date="2019-01" db="EMBL/GenBank/DDBJ databases">
        <title>Gri0909 isolated from a small marine red alga.</title>
        <authorList>
            <person name="Kim J."/>
            <person name="Jeong S.E."/>
            <person name="Jeon C.O."/>
        </authorList>
    </citation>
    <scope>NUCLEOTIDE SEQUENCE [LARGE SCALE GENOMIC DNA]</scope>
    <source>
        <strain evidence="3">Gri0909</strain>
    </source>
</reference>
<feature type="transmembrane region" description="Helical" evidence="1">
    <location>
        <begin position="46"/>
        <end position="67"/>
    </location>
</feature>
<comment type="caution">
    <text evidence="2">The sequence shown here is derived from an EMBL/GenBank/DDBJ whole genome shotgun (WGS) entry which is preliminary data.</text>
</comment>
<accession>A0A3S2VQK1</accession>
<dbReference type="InterPro" id="IPR009935">
    <property type="entry name" value="DUF1467"/>
</dbReference>
<feature type="transmembrane region" description="Helical" evidence="1">
    <location>
        <begin position="7"/>
        <end position="26"/>
    </location>
</feature>